<dbReference type="CDD" id="cd06261">
    <property type="entry name" value="TM_PBP2"/>
    <property type="match status" value="1"/>
</dbReference>
<feature type="transmembrane region" description="Helical" evidence="7">
    <location>
        <begin position="65"/>
        <end position="90"/>
    </location>
</feature>
<dbReference type="PANTHER" id="PTHR43005:SF1">
    <property type="entry name" value="SPERMIDINE_PUTRESCINE TRANSPORT SYSTEM PERMEASE PROTEIN"/>
    <property type="match status" value="1"/>
</dbReference>
<sequence length="282" mass="32179">MRRAAKVKWFFILPAALWVLAFTIFPFFYGLYLPFFNVQFGVEDQFIGLGNYCRALEDPRAHNSITVTLIFVFVGVSIQLVLGMLVALLVNRPMPLRSMLRALITLPLFATPIAVGFLFFTIFYEEGGLINGLIGVKIPWLSTSHFALLSVIIVDTWQWTPFCFLIFLAALQGIPEEYYEAAALETTNNWKTFWHITFPFLQPTFILVILLRVTEAIKVFDIPYTLTTGGPGVATQVLSMFSYRAGMRFFDFGYSSAISFMVFIIVMIMIFSFFGRIRQSYS</sequence>
<dbReference type="SUPFAM" id="SSF161098">
    <property type="entry name" value="MetI-like"/>
    <property type="match status" value="1"/>
</dbReference>
<evidence type="ECO:0000256" key="5">
    <source>
        <dbReference type="ARBA" id="ARBA00022989"/>
    </source>
</evidence>
<evidence type="ECO:0000256" key="7">
    <source>
        <dbReference type="SAM" id="Phobius"/>
    </source>
</evidence>
<organism evidence="9">
    <name type="scientific">marine metagenome</name>
    <dbReference type="NCBI Taxonomy" id="408172"/>
    <lineage>
        <taxon>unclassified sequences</taxon>
        <taxon>metagenomes</taxon>
        <taxon>ecological metagenomes</taxon>
    </lineage>
</organism>
<accession>A0A382AY07</accession>
<dbReference type="Gene3D" id="1.10.3720.10">
    <property type="entry name" value="MetI-like"/>
    <property type="match status" value="1"/>
</dbReference>
<dbReference type="InterPro" id="IPR035906">
    <property type="entry name" value="MetI-like_sf"/>
</dbReference>
<feature type="transmembrane region" description="Helical" evidence="7">
    <location>
        <begin position="102"/>
        <end position="124"/>
    </location>
</feature>
<evidence type="ECO:0000313" key="9">
    <source>
        <dbReference type="EMBL" id="SVB06339.1"/>
    </source>
</evidence>
<feature type="transmembrane region" description="Helical" evidence="7">
    <location>
        <begin position="252"/>
        <end position="274"/>
    </location>
</feature>
<keyword evidence="3" id="KW-1003">Cell membrane</keyword>
<dbReference type="GO" id="GO:0055085">
    <property type="term" value="P:transmembrane transport"/>
    <property type="evidence" value="ECO:0007669"/>
    <property type="project" value="InterPro"/>
</dbReference>
<keyword evidence="2" id="KW-0813">Transport</keyword>
<comment type="subcellular location">
    <subcellularLocation>
        <location evidence="1">Cell membrane</location>
        <topology evidence="1">Multi-pass membrane protein</topology>
    </subcellularLocation>
</comment>
<evidence type="ECO:0000256" key="1">
    <source>
        <dbReference type="ARBA" id="ARBA00004651"/>
    </source>
</evidence>
<dbReference type="InterPro" id="IPR000515">
    <property type="entry name" value="MetI-like"/>
</dbReference>
<gene>
    <name evidence="9" type="ORF">METZ01_LOCUS159193</name>
</gene>
<feature type="transmembrane region" description="Helical" evidence="7">
    <location>
        <begin position="192"/>
        <end position="211"/>
    </location>
</feature>
<reference evidence="9" key="1">
    <citation type="submission" date="2018-05" db="EMBL/GenBank/DDBJ databases">
        <authorList>
            <person name="Lanie J.A."/>
            <person name="Ng W.-L."/>
            <person name="Kazmierczak K.M."/>
            <person name="Andrzejewski T.M."/>
            <person name="Davidsen T.M."/>
            <person name="Wayne K.J."/>
            <person name="Tettelin H."/>
            <person name="Glass J.I."/>
            <person name="Rusch D."/>
            <person name="Podicherti R."/>
            <person name="Tsui H.-C.T."/>
            <person name="Winkler M.E."/>
        </authorList>
    </citation>
    <scope>NUCLEOTIDE SEQUENCE</scope>
</reference>
<feature type="transmembrane region" description="Helical" evidence="7">
    <location>
        <begin position="9"/>
        <end position="32"/>
    </location>
</feature>
<dbReference type="PROSITE" id="PS50928">
    <property type="entry name" value="ABC_TM1"/>
    <property type="match status" value="1"/>
</dbReference>
<evidence type="ECO:0000256" key="3">
    <source>
        <dbReference type="ARBA" id="ARBA00022475"/>
    </source>
</evidence>
<evidence type="ECO:0000256" key="2">
    <source>
        <dbReference type="ARBA" id="ARBA00022448"/>
    </source>
</evidence>
<protein>
    <recommendedName>
        <fullName evidence="8">ABC transmembrane type-1 domain-containing protein</fullName>
    </recommendedName>
</protein>
<keyword evidence="4 7" id="KW-0812">Transmembrane</keyword>
<feature type="transmembrane region" description="Helical" evidence="7">
    <location>
        <begin position="144"/>
        <end position="171"/>
    </location>
</feature>
<keyword evidence="6 7" id="KW-0472">Membrane</keyword>
<evidence type="ECO:0000256" key="6">
    <source>
        <dbReference type="ARBA" id="ARBA00023136"/>
    </source>
</evidence>
<dbReference type="PANTHER" id="PTHR43005">
    <property type="entry name" value="BLR7065 PROTEIN"/>
    <property type="match status" value="1"/>
</dbReference>
<proteinExistence type="predicted"/>
<name>A0A382AY07_9ZZZZ</name>
<evidence type="ECO:0000256" key="4">
    <source>
        <dbReference type="ARBA" id="ARBA00022692"/>
    </source>
</evidence>
<dbReference type="EMBL" id="UINC01027310">
    <property type="protein sequence ID" value="SVB06339.1"/>
    <property type="molecule type" value="Genomic_DNA"/>
</dbReference>
<keyword evidence="5 7" id="KW-1133">Transmembrane helix</keyword>
<feature type="domain" description="ABC transmembrane type-1" evidence="8">
    <location>
        <begin position="65"/>
        <end position="273"/>
    </location>
</feature>
<dbReference type="Pfam" id="PF00528">
    <property type="entry name" value="BPD_transp_1"/>
    <property type="match status" value="1"/>
</dbReference>
<dbReference type="AlphaFoldDB" id="A0A382AY07"/>
<evidence type="ECO:0000259" key="8">
    <source>
        <dbReference type="PROSITE" id="PS50928"/>
    </source>
</evidence>
<dbReference type="GO" id="GO:0005886">
    <property type="term" value="C:plasma membrane"/>
    <property type="evidence" value="ECO:0007669"/>
    <property type="project" value="UniProtKB-SubCell"/>
</dbReference>